<protein>
    <submittedName>
        <fullName evidence="2">Uncharacterized protein</fullName>
    </submittedName>
</protein>
<name>A0A699XH91_TANCI</name>
<organism evidence="2">
    <name type="scientific">Tanacetum cinerariifolium</name>
    <name type="common">Dalmatian daisy</name>
    <name type="synonym">Chrysanthemum cinerariifolium</name>
    <dbReference type="NCBI Taxonomy" id="118510"/>
    <lineage>
        <taxon>Eukaryota</taxon>
        <taxon>Viridiplantae</taxon>
        <taxon>Streptophyta</taxon>
        <taxon>Embryophyta</taxon>
        <taxon>Tracheophyta</taxon>
        <taxon>Spermatophyta</taxon>
        <taxon>Magnoliopsida</taxon>
        <taxon>eudicotyledons</taxon>
        <taxon>Gunneridae</taxon>
        <taxon>Pentapetalae</taxon>
        <taxon>asterids</taxon>
        <taxon>campanulids</taxon>
        <taxon>Asterales</taxon>
        <taxon>Asteraceae</taxon>
        <taxon>Asteroideae</taxon>
        <taxon>Anthemideae</taxon>
        <taxon>Anthemidinae</taxon>
        <taxon>Tanacetum</taxon>
    </lineage>
</organism>
<feature type="region of interest" description="Disordered" evidence="1">
    <location>
        <begin position="13"/>
        <end position="47"/>
    </location>
</feature>
<evidence type="ECO:0000313" key="2">
    <source>
        <dbReference type="EMBL" id="GFD55884.1"/>
    </source>
</evidence>
<dbReference type="EMBL" id="BKCJ011823049">
    <property type="protein sequence ID" value="GFD55884.1"/>
    <property type="molecule type" value="Genomic_DNA"/>
</dbReference>
<reference evidence="2" key="1">
    <citation type="journal article" date="2019" name="Sci. Rep.">
        <title>Draft genome of Tanacetum cinerariifolium, the natural source of mosquito coil.</title>
        <authorList>
            <person name="Yamashiro T."/>
            <person name="Shiraishi A."/>
            <person name="Satake H."/>
            <person name="Nakayama K."/>
        </authorList>
    </citation>
    <scope>NUCLEOTIDE SEQUENCE</scope>
</reference>
<evidence type="ECO:0000256" key="1">
    <source>
        <dbReference type="SAM" id="MobiDB-lite"/>
    </source>
</evidence>
<gene>
    <name evidence="2" type="ORF">Tci_927853</name>
</gene>
<feature type="non-terminal residue" evidence="2">
    <location>
        <position position="1"/>
    </location>
</feature>
<accession>A0A699XH91</accession>
<sequence>AGLPTDGAVCEAGDEYGRSYSPDSQAAYSAGQRGGRSQQGEAAHAGRALQLARRGHDSGDAGQPVCFFV</sequence>
<dbReference type="AlphaFoldDB" id="A0A699XH91"/>
<feature type="compositionally biased region" description="Low complexity" evidence="1">
    <location>
        <begin position="29"/>
        <end position="43"/>
    </location>
</feature>
<proteinExistence type="predicted"/>
<comment type="caution">
    <text evidence="2">The sequence shown here is derived from an EMBL/GenBank/DDBJ whole genome shotgun (WGS) entry which is preliminary data.</text>
</comment>